<dbReference type="EMBL" id="CP099547">
    <property type="protein sequence ID" value="USR79245.1"/>
    <property type="molecule type" value="Genomic_DNA"/>
</dbReference>
<keyword evidence="2" id="KW-0645">Protease</keyword>
<evidence type="ECO:0000259" key="5">
    <source>
        <dbReference type="PROSITE" id="PS51935"/>
    </source>
</evidence>
<name>A0ABY5AHB7_9ACTO</name>
<evidence type="ECO:0000256" key="4">
    <source>
        <dbReference type="ARBA" id="ARBA00022807"/>
    </source>
</evidence>
<dbReference type="SUPFAM" id="SSF54001">
    <property type="entry name" value="Cysteine proteinases"/>
    <property type="match status" value="1"/>
</dbReference>
<dbReference type="InterPro" id="IPR038765">
    <property type="entry name" value="Papain-like_cys_pep_sf"/>
</dbReference>
<dbReference type="RefSeq" id="WP_252673119.1">
    <property type="nucleotide sequence ID" value="NZ_CP099547.1"/>
</dbReference>
<feature type="domain" description="NlpC/P60" evidence="5">
    <location>
        <begin position="131"/>
        <end position="241"/>
    </location>
</feature>
<dbReference type="PANTHER" id="PTHR47053">
    <property type="entry name" value="MUREIN DD-ENDOPEPTIDASE MEPH-RELATED"/>
    <property type="match status" value="1"/>
</dbReference>
<evidence type="ECO:0000313" key="6">
    <source>
        <dbReference type="EMBL" id="USR79245.1"/>
    </source>
</evidence>
<dbReference type="Pfam" id="PF00877">
    <property type="entry name" value="NLPC_P60"/>
    <property type="match status" value="1"/>
</dbReference>
<comment type="similarity">
    <text evidence="1">Belongs to the peptidase C40 family.</text>
</comment>
<dbReference type="InterPro" id="IPR051202">
    <property type="entry name" value="Peptidase_C40"/>
</dbReference>
<dbReference type="PROSITE" id="PS51935">
    <property type="entry name" value="NLPC_P60"/>
    <property type="match status" value="1"/>
</dbReference>
<sequence>MGRHSMPKTVDVKNPNAVRGLALAGALGIIAGAGIPVAVAAPEGQQKNISADSLNASVSLSGKVATAKTTDVQSISLEDANEGEWSIQAVDAQIDLGSAVVEAVDNAPAPSVARSNGGQASGGRVAVNAPAMISGDIASIARAYVGTPYVWAGTTPAGWDCSGFTQWVYAQVGISLPHNSEGQLAAGTIISQAEAQPGDLVWWPGHVGIYTGNGMHVAARYPGAGTLEGELYGSPTFVRIG</sequence>
<gene>
    <name evidence="6" type="ORF">NG665_07660</name>
</gene>
<protein>
    <submittedName>
        <fullName evidence="6">C40 family peptidase</fullName>
    </submittedName>
</protein>
<keyword evidence="7" id="KW-1185">Reference proteome</keyword>
<evidence type="ECO:0000256" key="1">
    <source>
        <dbReference type="ARBA" id="ARBA00007074"/>
    </source>
</evidence>
<reference evidence="6" key="1">
    <citation type="submission" date="2022-06" db="EMBL/GenBank/DDBJ databases">
        <title>Complete Genome Sequence of Arcanobacterium pinnipediorum strain DSM 28752 isolated from a harbour seal.</title>
        <authorList>
            <person name="Borowiak M."/>
            <person name="Kreitlow A."/>
            <person name="Alssahen M."/>
            <person name="Malorny B."/>
            <person name="Laemmler C."/>
            <person name="Prenger-Berninghoff E."/>
            <person name="Siebert U."/>
            <person name="Ploetz M."/>
            <person name="Abdulmawjood A."/>
        </authorList>
    </citation>
    <scope>NUCLEOTIDE SEQUENCE</scope>
    <source>
        <strain evidence="6">DSM 28752</strain>
    </source>
</reference>
<evidence type="ECO:0000313" key="7">
    <source>
        <dbReference type="Proteomes" id="UP001056109"/>
    </source>
</evidence>
<keyword evidence="4" id="KW-0788">Thiol protease</keyword>
<dbReference type="Gene3D" id="3.90.1720.10">
    <property type="entry name" value="endopeptidase domain like (from Nostoc punctiforme)"/>
    <property type="match status" value="1"/>
</dbReference>
<dbReference type="InterPro" id="IPR000064">
    <property type="entry name" value="NLP_P60_dom"/>
</dbReference>
<evidence type="ECO:0000256" key="2">
    <source>
        <dbReference type="ARBA" id="ARBA00022670"/>
    </source>
</evidence>
<evidence type="ECO:0000256" key="3">
    <source>
        <dbReference type="ARBA" id="ARBA00022801"/>
    </source>
</evidence>
<proteinExistence type="inferred from homology"/>
<keyword evidence="3" id="KW-0378">Hydrolase</keyword>
<accession>A0ABY5AHB7</accession>
<dbReference type="PANTHER" id="PTHR47053:SF1">
    <property type="entry name" value="MUREIN DD-ENDOPEPTIDASE MEPH-RELATED"/>
    <property type="match status" value="1"/>
</dbReference>
<organism evidence="6 7">
    <name type="scientific">Arcanobacterium pinnipediorum</name>
    <dbReference type="NCBI Taxonomy" id="1503041"/>
    <lineage>
        <taxon>Bacteria</taxon>
        <taxon>Bacillati</taxon>
        <taxon>Actinomycetota</taxon>
        <taxon>Actinomycetes</taxon>
        <taxon>Actinomycetales</taxon>
        <taxon>Actinomycetaceae</taxon>
        <taxon>Arcanobacterium</taxon>
    </lineage>
</organism>
<dbReference type="Proteomes" id="UP001056109">
    <property type="component" value="Chromosome"/>
</dbReference>